<dbReference type="PANTHER" id="PTHR14694">
    <property type="entry name" value="CALCIUM-RESPONSIVE TRANSCRIPTION FACTOR"/>
    <property type="match status" value="1"/>
</dbReference>
<dbReference type="OMA" id="VYRQTCP"/>
<dbReference type="PANTHER" id="PTHR14694:SF1">
    <property type="entry name" value="CALCIUM-RESPONSIVE TRANSCRIPTION FACTOR"/>
    <property type="match status" value="1"/>
</dbReference>
<dbReference type="EMBL" id="KQ419534">
    <property type="protein sequence ID" value="KOF83266.1"/>
    <property type="molecule type" value="Genomic_DNA"/>
</dbReference>
<protein>
    <recommendedName>
        <fullName evidence="2">Calcium-responsive transcription factor</fullName>
    </recommendedName>
</protein>
<organism evidence="1">
    <name type="scientific">Octopus bimaculoides</name>
    <name type="common">California two-spotted octopus</name>
    <dbReference type="NCBI Taxonomy" id="37653"/>
    <lineage>
        <taxon>Eukaryota</taxon>
        <taxon>Metazoa</taxon>
        <taxon>Spiralia</taxon>
        <taxon>Lophotrochozoa</taxon>
        <taxon>Mollusca</taxon>
        <taxon>Cephalopoda</taxon>
        <taxon>Coleoidea</taxon>
        <taxon>Octopodiformes</taxon>
        <taxon>Octopoda</taxon>
        <taxon>Incirrata</taxon>
        <taxon>Octopodidae</taxon>
        <taxon>Octopus</taxon>
    </lineage>
</organism>
<dbReference type="KEGG" id="obi:106873290"/>
<dbReference type="GO" id="GO:0005634">
    <property type="term" value="C:nucleus"/>
    <property type="evidence" value="ECO:0007669"/>
    <property type="project" value="TreeGrafter"/>
</dbReference>
<evidence type="ECO:0000313" key="1">
    <source>
        <dbReference type="EMBL" id="KOF83266.1"/>
    </source>
</evidence>
<dbReference type="EMBL" id="KQ419534">
    <property type="protein sequence ID" value="KOF83265.1"/>
    <property type="molecule type" value="Genomic_DNA"/>
</dbReference>
<dbReference type="InterPro" id="IPR029309">
    <property type="entry name" value="CaRF"/>
</dbReference>
<name>A0A0L8H1X5_OCTBM</name>
<accession>A0A0L8H1X5</accession>
<dbReference type="Pfam" id="PF15299">
    <property type="entry name" value="ALS2CR8"/>
    <property type="match status" value="1"/>
</dbReference>
<dbReference type="OrthoDB" id="2668416at2759"/>
<reference evidence="1" key="1">
    <citation type="submission" date="2015-07" db="EMBL/GenBank/DDBJ databases">
        <title>MeaNS - Measles Nucleotide Surveillance Program.</title>
        <authorList>
            <person name="Tran T."/>
            <person name="Druce J."/>
        </authorList>
    </citation>
    <scope>NUCLEOTIDE SEQUENCE</scope>
    <source>
        <strain evidence="1">UCB-OBI-ISO-001</strain>
        <tissue evidence="1">Gonad</tissue>
    </source>
</reference>
<evidence type="ECO:0008006" key="2">
    <source>
        <dbReference type="Google" id="ProtNLM"/>
    </source>
</evidence>
<proteinExistence type="predicted"/>
<gene>
    <name evidence="1" type="ORF">OCBIM_22024107mg</name>
</gene>
<dbReference type="AlphaFoldDB" id="A0A0L8H1X5"/>
<dbReference type="GO" id="GO:0000981">
    <property type="term" value="F:DNA-binding transcription factor activity, RNA polymerase II-specific"/>
    <property type="evidence" value="ECO:0007669"/>
    <property type="project" value="TreeGrafter"/>
</dbReference>
<sequence>MSDGVQILSSVPESLLTTATVQDISQGGELITSGTPIEIIHTSPETIAALLPKNGQAVCQDAETTIAHSGGNQNGAPTLQSLLATPVTNGQLQIITVTSPAQELLNSTQSDGGEKVWQVVPSSVNPEIATIIAVNTNNFEVKAELPDVDQLENIENSDSNEVSATISETDSGMMLVSPLPQPSPQSIHSLPLNCPSWAARLHNCQMIGNSFRGYVESEIEVDLLLTYHKQQTHSYWGTRQSPSPAKPSTRLMWKSQYVPFDGIPFVNSGSRAIVMECQFGPRRKGNLKKKQAEQNNKKPEYTQTCPARIYIKKVKKFPEFTVDLMQDKRSLKISMDKRFQELKSSCLDNIGQERYYVQLPTENAHEFHAENVEPASPKYDTAVELDVEAKNNVLSSRLHPRVQDKIREMVAAGESRIYVIRKQLRNFVTKELYPGNPDNSPERHDLTLFPTVNDLKNHIHQALKDIGTGKLPYTSPAQHLNLEIITSNDMQTSQDGDKSCDMTQLGTTSVWNTGSNGTNNSDNPNAVPETVTVTFTQNPGEDGQHVISRIETHLSDGTTQVSTSLTPETAQLLSKIHPSLISAGSFIQLPSIPSDVMNNEALTVTSAIDDETNISHDQQCEELHSEIPATALSSESVTTLQVVPADSSQYIQTADGTHQIIEATHLVDGTQLVETGSSPMTIHEAHIIQADGTAIVQTDNVQLLPPGLTAQIVNPDGTEPNSRQLITVAVNRQPGSLVPLHSASSVEKV</sequence>
<dbReference type="GO" id="GO:0000978">
    <property type="term" value="F:RNA polymerase II cis-regulatory region sequence-specific DNA binding"/>
    <property type="evidence" value="ECO:0007669"/>
    <property type="project" value="TreeGrafter"/>
</dbReference>